<evidence type="ECO:0000256" key="8">
    <source>
        <dbReference type="ARBA" id="ARBA00022982"/>
    </source>
</evidence>
<keyword evidence="16" id="KW-1185">Reference proteome</keyword>
<keyword evidence="3" id="KW-0813">Transport</keyword>
<dbReference type="PANTHER" id="PTHR30529">
    <property type="entry name" value="CYTOCHROME B561"/>
    <property type="match status" value="1"/>
</dbReference>
<evidence type="ECO:0000313" key="16">
    <source>
        <dbReference type="Proteomes" id="UP001243713"/>
    </source>
</evidence>
<name>A0ABY8MWP0_9PSED</name>
<dbReference type="InterPro" id="IPR052168">
    <property type="entry name" value="Cytochrome_b561_oxidase"/>
</dbReference>
<evidence type="ECO:0000256" key="11">
    <source>
        <dbReference type="ARBA" id="ARBA00023136"/>
    </source>
</evidence>
<keyword evidence="4" id="KW-1003">Cell membrane</keyword>
<proteinExistence type="inferred from homology"/>
<keyword evidence="8" id="KW-0249">Electron transport</keyword>
<reference evidence="15 16" key="1">
    <citation type="submission" date="2022-03" db="EMBL/GenBank/DDBJ databases">
        <title>Plant growth promoting endophytes with ACC deaminase activity.</title>
        <authorList>
            <person name="Charles T."/>
            <person name="Van Dyk A."/>
            <person name="Cheng J."/>
            <person name="Heil J."/>
        </authorList>
    </citation>
    <scope>NUCLEOTIDE SEQUENCE [LARGE SCALE GENOMIC DNA]</scope>
    <source>
        <strain evidence="15 16">8R6</strain>
    </source>
</reference>
<evidence type="ECO:0000313" key="15">
    <source>
        <dbReference type="EMBL" id="WGK90991.1"/>
    </source>
</evidence>
<dbReference type="Proteomes" id="UP001243713">
    <property type="component" value="Chromosome"/>
</dbReference>
<evidence type="ECO:0000256" key="3">
    <source>
        <dbReference type="ARBA" id="ARBA00022448"/>
    </source>
</evidence>
<evidence type="ECO:0000256" key="13">
    <source>
        <dbReference type="SAM" id="Phobius"/>
    </source>
</evidence>
<feature type="transmembrane region" description="Helical" evidence="13">
    <location>
        <begin position="43"/>
        <end position="64"/>
    </location>
</feature>
<evidence type="ECO:0000256" key="5">
    <source>
        <dbReference type="ARBA" id="ARBA00022617"/>
    </source>
</evidence>
<dbReference type="RefSeq" id="WP_280162738.1">
    <property type="nucleotide sequence ID" value="NZ_CP093428.1"/>
</dbReference>
<feature type="domain" description="Cytochrome b561 bacterial/Ni-hydrogenase" evidence="14">
    <location>
        <begin position="11"/>
        <end position="168"/>
    </location>
</feature>
<evidence type="ECO:0000256" key="10">
    <source>
        <dbReference type="ARBA" id="ARBA00023004"/>
    </source>
</evidence>
<evidence type="ECO:0000256" key="4">
    <source>
        <dbReference type="ARBA" id="ARBA00022475"/>
    </source>
</evidence>
<gene>
    <name evidence="15" type="ORF">MOQ58_02045</name>
</gene>
<evidence type="ECO:0000256" key="6">
    <source>
        <dbReference type="ARBA" id="ARBA00022692"/>
    </source>
</evidence>
<comment type="cofactor">
    <cofactor evidence="1">
        <name>heme b</name>
        <dbReference type="ChEBI" id="CHEBI:60344"/>
    </cofactor>
</comment>
<comment type="subcellular location">
    <subcellularLocation>
        <location evidence="2">Cell membrane</location>
        <topology evidence="2">Multi-pass membrane protein</topology>
    </subcellularLocation>
</comment>
<keyword evidence="6 13" id="KW-0812">Transmembrane</keyword>
<feature type="transmembrane region" description="Helical" evidence="13">
    <location>
        <begin position="12"/>
        <end position="31"/>
    </location>
</feature>
<dbReference type="Pfam" id="PF01292">
    <property type="entry name" value="Ni_hydr_CYTB"/>
    <property type="match status" value="1"/>
</dbReference>
<keyword evidence="7" id="KW-0479">Metal-binding</keyword>
<evidence type="ECO:0000256" key="9">
    <source>
        <dbReference type="ARBA" id="ARBA00022989"/>
    </source>
</evidence>
<comment type="similarity">
    <text evidence="12">Belongs to the cytochrome b561 family.</text>
</comment>
<organism evidence="15 16">
    <name type="scientific">Pseudomonas migulae</name>
    <dbReference type="NCBI Taxonomy" id="78543"/>
    <lineage>
        <taxon>Bacteria</taxon>
        <taxon>Pseudomonadati</taxon>
        <taxon>Pseudomonadota</taxon>
        <taxon>Gammaproteobacteria</taxon>
        <taxon>Pseudomonadales</taxon>
        <taxon>Pseudomonadaceae</taxon>
        <taxon>Pseudomonas</taxon>
    </lineage>
</organism>
<keyword evidence="11 13" id="KW-0472">Membrane</keyword>
<dbReference type="InterPro" id="IPR011577">
    <property type="entry name" value="Cyt_b561_bac/Ni-Hgenase"/>
</dbReference>
<dbReference type="InterPro" id="IPR016174">
    <property type="entry name" value="Di-haem_cyt_TM"/>
</dbReference>
<keyword evidence="10" id="KW-0408">Iron</keyword>
<feature type="transmembrane region" description="Helical" evidence="13">
    <location>
        <begin position="84"/>
        <end position="107"/>
    </location>
</feature>
<evidence type="ECO:0000256" key="7">
    <source>
        <dbReference type="ARBA" id="ARBA00022723"/>
    </source>
</evidence>
<accession>A0ABY8MWP0</accession>
<dbReference type="EMBL" id="CP093428">
    <property type="protein sequence ID" value="WGK90991.1"/>
    <property type="molecule type" value="Genomic_DNA"/>
</dbReference>
<evidence type="ECO:0000259" key="14">
    <source>
        <dbReference type="Pfam" id="PF01292"/>
    </source>
</evidence>
<protein>
    <submittedName>
        <fullName evidence="15">Cytochrome b/b6 domain-containing protein</fullName>
    </submittedName>
</protein>
<dbReference type="SUPFAM" id="SSF81342">
    <property type="entry name" value="Transmembrane di-heme cytochromes"/>
    <property type="match status" value="1"/>
</dbReference>
<keyword evidence="5" id="KW-0349">Heme</keyword>
<feature type="transmembrane region" description="Helical" evidence="13">
    <location>
        <begin position="127"/>
        <end position="156"/>
    </location>
</feature>
<evidence type="ECO:0000256" key="2">
    <source>
        <dbReference type="ARBA" id="ARBA00004651"/>
    </source>
</evidence>
<dbReference type="PANTHER" id="PTHR30529:SF1">
    <property type="entry name" value="CYTOCHROME B561 HOMOLOG 2"/>
    <property type="match status" value="1"/>
</dbReference>
<sequence>MTVLGYSTQRVWLHWISAAVIIWTLASGFYVACADVPARVGEWVAFINVSLTTVFIPFFVWRLFIFVVHARQASVNTLSPMEKLALFVHTLIYLTVTVVLVTGVLMMDRPIDVFGWVDIAQPLSDPALIALFATIHVWSCLVLSLLIAMHVSAVIFHELCGHRVLRRMSLCSRFRSGRAE</sequence>
<evidence type="ECO:0000256" key="12">
    <source>
        <dbReference type="ARBA" id="ARBA00037975"/>
    </source>
</evidence>
<evidence type="ECO:0000256" key="1">
    <source>
        <dbReference type="ARBA" id="ARBA00001970"/>
    </source>
</evidence>
<keyword evidence="9 13" id="KW-1133">Transmembrane helix</keyword>